<proteinExistence type="predicted"/>
<dbReference type="Proteomes" id="UP000292082">
    <property type="component" value="Unassembled WGS sequence"/>
</dbReference>
<evidence type="ECO:0000313" key="5">
    <source>
        <dbReference type="Proteomes" id="UP000292082"/>
    </source>
</evidence>
<evidence type="ECO:0000256" key="1">
    <source>
        <dbReference type="SAM" id="MobiDB-lite"/>
    </source>
</evidence>
<evidence type="ECO:0000313" key="4">
    <source>
        <dbReference type="EMBL" id="TBU59838.1"/>
    </source>
</evidence>
<dbReference type="Pfam" id="PF26640">
    <property type="entry name" value="DUF8212"/>
    <property type="match status" value="1"/>
</dbReference>
<dbReference type="InterPro" id="IPR058525">
    <property type="entry name" value="DUF8212"/>
</dbReference>
<dbReference type="PANTHER" id="PTHR10622">
    <property type="entry name" value="HET DOMAIN-CONTAINING PROTEIN"/>
    <property type="match status" value="1"/>
</dbReference>
<keyword evidence="5" id="KW-1185">Reference proteome</keyword>
<gene>
    <name evidence="4" type="ORF">BD310DRAFT_924339</name>
</gene>
<organism evidence="4 5">
    <name type="scientific">Dichomitus squalens</name>
    <dbReference type="NCBI Taxonomy" id="114155"/>
    <lineage>
        <taxon>Eukaryota</taxon>
        <taxon>Fungi</taxon>
        <taxon>Dikarya</taxon>
        <taxon>Basidiomycota</taxon>
        <taxon>Agaricomycotina</taxon>
        <taxon>Agaricomycetes</taxon>
        <taxon>Polyporales</taxon>
        <taxon>Polyporaceae</taxon>
        <taxon>Dichomitus</taxon>
    </lineage>
</organism>
<accession>A0A4V2K8G0</accession>
<feature type="region of interest" description="Disordered" evidence="1">
    <location>
        <begin position="679"/>
        <end position="706"/>
    </location>
</feature>
<dbReference type="Pfam" id="PF06985">
    <property type="entry name" value="HET"/>
    <property type="match status" value="1"/>
</dbReference>
<name>A0A4V2K8G0_9APHY</name>
<feature type="domain" description="DUF8212" evidence="3">
    <location>
        <begin position="235"/>
        <end position="464"/>
    </location>
</feature>
<sequence>MWVLDTETGQFVQHNPDAIVYAILSHVWDTHGELSYEDLRTIQQDYRPGGHRATSQTSIWEDPRLSSKVRRACERARKDGFRYIWIDSCCIDKRNSAELSEAINSMYAWYRLAKLCYAFLADVPPSPQSPEDVSRSRWFTRGWTLQELIAPAEVVFLSMDWKSFGTKHSMARVLEGITGIDEAVLKHEQSLDEISVARRMSWASGRETTRVEDEAYSLLGIFDISMPPIYGEGRRAFRRLQEEILKRIPDQSLFAWGNGHSRPVEVSFTQYTSPLDQDMNLSATRNVEYSTWDGKRCRPPRLDGAAESDYLGLDGFSLFASCPRDFLAAGLIRGLSDHGDFLDLLGKPDVPTQEYTPTPYGIRTQFPLLHLSNQSSWHPEDYQWYIVVLACVEDGYGELSLLGRLCISESFGTHNDHIHVLKAAYAHGQDGPRGLFVLPWSGALAGPGFHPHIHVRTVYLPHPDRASPPDSSEHIMRPPDSRGERSIEVLFPSWARDRLQAQGYRVEWQDHDSDLDVPRRATITLSRDDYTIRIVYQYWCNTSSKPLGVTRLIASVYTSHPDAALSESDSRTQAVPTPARAETFHGIVTLQAAVGRKRCEETINVSLADRGVVLRIWLELASAVCYHLRISDEGPPPKPAEPPWVAKWWERAQKYIKRREAEEATGVIAPHPGRIALGGGWEYEPPSPSHDSEEEASADSSYYGFL</sequence>
<dbReference type="STRING" id="114155.A0A4V2K8G0"/>
<evidence type="ECO:0000259" key="3">
    <source>
        <dbReference type="Pfam" id="PF26640"/>
    </source>
</evidence>
<protein>
    <submittedName>
        <fullName evidence="4">Heterokaryon incompatibility protein-domain-containing protein</fullName>
    </submittedName>
</protein>
<dbReference type="PANTHER" id="PTHR10622:SF10">
    <property type="entry name" value="HET DOMAIN-CONTAINING PROTEIN"/>
    <property type="match status" value="1"/>
</dbReference>
<dbReference type="EMBL" id="ML145110">
    <property type="protein sequence ID" value="TBU59838.1"/>
    <property type="molecule type" value="Genomic_DNA"/>
</dbReference>
<feature type="domain" description="Heterokaryon incompatibility" evidence="2">
    <location>
        <begin position="21"/>
        <end position="121"/>
    </location>
</feature>
<reference evidence="4 5" key="1">
    <citation type="submission" date="2019-01" db="EMBL/GenBank/DDBJ databases">
        <title>Draft genome sequences of three monokaryotic isolates of the white-rot basidiomycete fungus Dichomitus squalens.</title>
        <authorList>
            <consortium name="DOE Joint Genome Institute"/>
            <person name="Lopez S.C."/>
            <person name="Andreopoulos B."/>
            <person name="Pangilinan J."/>
            <person name="Lipzen A."/>
            <person name="Riley R."/>
            <person name="Ahrendt S."/>
            <person name="Ng V."/>
            <person name="Barry K."/>
            <person name="Daum C."/>
            <person name="Grigoriev I.V."/>
            <person name="Hilden K.S."/>
            <person name="Makela M.R."/>
            <person name="de Vries R.P."/>
        </authorList>
    </citation>
    <scope>NUCLEOTIDE SEQUENCE [LARGE SCALE GENOMIC DNA]</scope>
    <source>
        <strain evidence="4 5">CBS 464.89</strain>
    </source>
</reference>
<evidence type="ECO:0000259" key="2">
    <source>
        <dbReference type="Pfam" id="PF06985"/>
    </source>
</evidence>
<dbReference type="AlphaFoldDB" id="A0A4V2K8G0"/>
<dbReference type="InterPro" id="IPR010730">
    <property type="entry name" value="HET"/>
</dbReference>